<dbReference type="InterPro" id="IPR005152">
    <property type="entry name" value="Lipase_secreted"/>
</dbReference>
<dbReference type="RefSeq" id="WP_167230877.1">
    <property type="nucleotide sequence ID" value="NZ_VUYU01000030.1"/>
</dbReference>
<dbReference type="Gene3D" id="3.40.50.1820">
    <property type="entry name" value="alpha/beta hydrolase"/>
    <property type="match status" value="2"/>
</dbReference>
<evidence type="ECO:0000256" key="2">
    <source>
        <dbReference type="SAM" id="SignalP"/>
    </source>
</evidence>
<reference evidence="4 5" key="1">
    <citation type="submission" date="2019-09" db="EMBL/GenBank/DDBJ databases">
        <title>Taxonomy of Antarctic Massilia spp.: description of Massilia rubra sp. nov., Massilia aquatica sp. nov., Massilia mucilaginosa sp. nov., Massilia frigida sp. nov. isolated from streams, lakes and regoliths.</title>
        <authorList>
            <person name="Holochova P."/>
            <person name="Sedlacek I."/>
            <person name="Kralova S."/>
            <person name="Maslanova I."/>
            <person name="Busse H.-J."/>
            <person name="Stankova E."/>
            <person name="Vrbovska V."/>
            <person name="Kovarovic V."/>
            <person name="Bartak M."/>
            <person name="Svec P."/>
            <person name="Pantucek R."/>
        </authorList>
    </citation>
    <scope>NUCLEOTIDE SEQUENCE [LARGE SCALE GENOMIC DNA]</scope>
    <source>
        <strain evidence="4 5">CCM 8692</strain>
    </source>
</reference>
<comment type="caution">
    <text evidence="4">The sequence shown here is derived from an EMBL/GenBank/DDBJ whole genome shotgun (WGS) entry which is preliminary data.</text>
</comment>
<dbReference type="Pfam" id="PF00326">
    <property type="entry name" value="Peptidase_S9"/>
    <property type="match status" value="1"/>
</dbReference>
<feature type="signal peptide" evidence="2">
    <location>
        <begin position="1"/>
        <end position="22"/>
    </location>
</feature>
<dbReference type="InterPro" id="IPR001375">
    <property type="entry name" value="Peptidase_S9_cat"/>
</dbReference>
<proteinExistence type="predicted"/>
<gene>
    <name evidence="4" type="ORF">F0185_28635</name>
</gene>
<sequence>MPHATPLTRFSLPRLLPGAALAILLAGCGGTSSPPAQPAQPARDDNAGGRGALLRNSPTRLLSLDVAGVGAQLNKFGSQLLVVAGAPKCGIDFLQIAYNTVGAAGEATTASAALMVPSGADPACAGARPLVLYGHGSSFQRKLNMAAIADPDNEGAGRASTPAALYAAQGYIVVAPNYAGYDSSALNYHPHHIAEQQSKDMIDALAAARTALAGLSRPVAENGKLFITGYSEGGYVAMATHRAMQAAAIKVTASAPQSGSYAESLDYEALATPGLLDQPGAFSFSTQLQLVMQITAWQKAYGNLYAAPAEVYSPTYAGAMETLLPSSRMWTTLVADGKFPPYFLSTEMANYAGLDDARRAQFGTPAQSLMTAGYLGRVLADIAAHPCPVTSALAPLACTPANPMRAAWLKNDLRTWTPTAPMLLCGGNGDPEVGFDHARLTHAYFKAHGGTAQLLDVDSPAGANDPYARPKNIFAAIKQAVIDSGGDPGTADNYHGFMANVACEVAARDFFSRF</sequence>
<dbReference type="EMBL" id="VUYU01000030">
    <property type="protein sequence ID" value="NHZ37534.1"/>
    <property type="molecule type" value="Genomic_DNA"/>
</dbReference>
<name>A0ABX0M1N7_9BURK</name>
<feature type="domain" description="Peptidase S9 prolyl oligopeptidase catalytic" evidence="3">
    <location>
        <begin position="163"/>
        <end position="242"/>
    </location>
</feature>
<dbReference type="SUPFAM" id="SSF53474">
    <property type="entry name" value="alpha/beta-Hydrolases"/>
    <property type="match status" value="1"/>
</dbReference>
<evidence type="ECO:0000256" key="1">
    <source>
        <dbReference type="SAM" id="MobiDB-lite"/>
    </source>
</evidence>
<protein>
    <submittedName>
        <fullName evidence="4">Prolyl oligopeptidase family serine peptidase</fullName>
    </submittedName>
</protein>
<feature type="region of interest" description="Disordered" evidence="1">
    <location>
        <begin position="32"/>
        <end position="52"/>
    </location>
</feature>
<evidence type="ECO:0000313" key="5">
    <source>
        <dbReference type="Proteomes" id="UP000785613"/>
    </source>
</evidence>
<keyword evidence="2" id="KW-0732">Signal</keyword>
<evidence type="ECO:0000259" key="3">
    <source>
        <dbReference type="Pfam" id="PF00326"/>
    </source>
</evidence>
<dbReference type="PANTHER" id="PTHR34853">
    <property type="match status" value="1"/>
</dbReference>
<dbReference type="InterPro" id="IPR029058">
    <property type="entry name" value="AB_hydrolase_fold"/>
</dbReference>
<accession>A0ABX0M1N7</accession>
<dbReference type="Proteomes" id="UP000785613">
    <property type="component" value="Unassembled WGS sequence"/>
</dbReference>
<organism evidence="4 5">
    <name type="scientific">Massilia rubra</name>
    <dbReference type="NCBI Taxonomy" id="2607910"/>
    <lineage>
        <taxon>Bacteria</taxon>
        <taxon>Pseudomonadati</taxon>
        <taxon>Pseudomonadota</taxon>
        <taxon>Betaproteobacteria</taxon>
        <taxon>Burkholderiales</taxon>
        <taxon>Oxalobacteraceae</taxon>
        <taxon>Telluria group</taxon>
        <taxon>Massilia</taxon>
    </lineage>
</organism>
<keyword evidence="5" id="KW-1185">Reference proteome</keyword>
<evidence type="ECO:0000313" key="4">
    <source>
        <dbReference type="EMBL" id="NHZ37534.1"/>
    </source>
</evidence>
<dbReference type="PANTHER" id="PTHR34853:SF1">
    <property type="entry name" value="LIPASE 5"/>
    <property type="match status" value="1"/>
</dbReference>
<feature type="chain" id="PRO_5046835774" evidence="2">
    <location>
        <begin position="23"/>
        <end position="514"/>
    </location>
</feature>